<evidence type="ECO:0000313" key="1">
    <source>
        <dbReference type="EMBL" id="MBB6183252.1"/>
    </source>
</evidence>
<name>A0A841KDI1_9GAMM</name>
<evidence type="ECO:0000313" key="2">
    <source>
        <dbReference type="Proteomes" id="UP000560000"/>
    </source>
</evidence>
<sequence>MGAQGQSNVESAWPVIARQCIQEEMPPRGSEAFGDQRIGRAAQTFTQSDHARRALFAVVRNREPDRLVRNVANRGMG</sequence>
<accession>A0A841KDI1</accession>
<dbReference type="RefSeq" id="WP_161782335.1">
    <property type="nucleotide sequence ID" value="NZ_JACHET010000001.1"/>
</dbReference>
<dbReference type="AlphaFoldDB" id="A0A841KDI1"/>
<organism evidence="1 2">
    <name type="scientific">Oleiagrimonas soli</name>
    <dbReference type="NCBI Taxonomy" id="1543381"/>
    <lineage>
        <taxon>Bacteria</taxon>
        <taxon>Pseudomonadati</taxon>
        <taxon>Pseudomonadota</taxon>
        <taxon>Gammaproteobacteria</taxon>
        <taxon>Lysobacterales</taxon>
        <taxon>Rhodanobacteraceae</taxon>
        <taxon>Oleiagrimonas</taxon>
    </lineage>
</organism>
<proteinExistence type="predicted"/>
<comment type="caution">
    <text evidence="1">The sequence shown here is derived from an EMBL/GenBank/DDBJ whole genome shotgun (WGS) entry which is preliminary data.</text>
</comment>
<gene>
    <name evidence="1" type="ORF">HNQ86_000597</name>
</gene>
<reference evidence="1 2" key="1">
    <citation type="submission" date="2020-08" db="EMBL/GenBank/DDBJ databases">
        <title>Genomic Encyclopedia of Type Strains, Phase IV (KMG-IV): sequencing the most valuable type-strain genomes for metagenomic binning, comparative biology and taxonomic classification.</title>
        <authorList>
            <person name="Goeker M."/>
        </authorList>
    </citation>
    <scope>NUCLEOTIDE SEQUENCE [LARGE SCALE GENOMIC DNA]</scope>
    <source>
        <strain evidence="1 2">DSM 107085</strain>
    </source>
</reference>
<protein>
    <submittedName>
        <fullName evidence="1">Uncharacterized protein</fullName>
    </submittedName>
</protein>
<dbReference type="Proteomes" id="UP000560000">
    <property type="component" value="Unassembled WGS sequence"/>
</dbReference>
<dbReference type="EMBL" id="JACHET010000001">
    <property type="protein sequence ID" value="MBB6183252.1"/>
    <property type="molecule type" value="Genomic_DNA"/>
</dbReference>